<protein>
    <submittedName>
        <fullName evidence="1">Uncharacterized protein</fullName>
    </submittedName>
</protein>
<gene>
    <name evidence="1" type="ORF">Anapl_12154</name>
</gene>
<dbReference type="EMBL" id="KB743013">
    <property type="protein sequence ID" value="EOB01968.1"/>
    <property type="molecule type" value="Genomic_DNA"/>
</dbReference>
<name>R0LNH4_ANAPL</name>
<evidence type="ECO:0000313" key="2">
    <source>
        <dbReference type="Proteomes" id="UP000296049"/>
    </source>
</evidence>
<keyword evidence="2" id="KW-1185">Reference proteome</keyword>
<organism evidence="1 2">
    <name type="scientific">Anas platyrhynchos</name>
    <name type="common">Mallard</name>
    <name type="synonym">Anas boschas</name>
    <dbReference type="NCBI Taxonomy" id="8839"/>
    <lineage>
        <taxon>Eukaryota</taxon>
        <taxon>Metazoa</taxon>
        <taxon>Chordata</taxon>
        <taxon>Craniata</taxon>
        <taxon>Vertebrata</taxon>
        <taxon>Euteleostomi</taxon>
        <taxon>Archelosauria</taxon>
        <taxon>Archosauria</taxon>
        <taxon>Dinosauria</taxon>
        <taxon>Saurischia</taxon>
        <taxon>Theropoda</taxon>
        <taxon>Coelurosauria</taxon>
        <taxon>Aves</taxon>
        <taxon>Neognathae</taxon>
        <taxon>Galloanserae</taxon>
        <taxon>Anseriformes</taxon>
        <taxon>Anatidae</taxon>
        <taxon>Anatinae</taxon>
        <taxon>Anas</taxon>
    </lineage>
</organism>
<reference evidence="2" key="1">
    <citation type="journal article" date="2013" name="Nat. Genet.">
        <title>The duck genome and transcriptome provide insight into an avian influenza virus reservoir species.</title>
        <authorList>
            <person name="Huang Y."/>
            <person name="Li Y."/>
            <person name="Burt D.W."/>
            <person name="Chen H."/>
            <person name="Zhang Y."/>
            <person name="Qian W."/>
            <person name="Kim H."/>
            <person name="Gan S."/>
            <person name="Zhao Y."/>
            <person name="Li J."/>
            <person name="Yi K."/>
            <person name="Feng H."/>
            <person name="Zhu P."/>
            <person name="Li B."/>
            <person name="Liu Q."/>
            <person name="Fairley S."/>
            <person name="Magor K.E."/>
            <person name="Du Z."/>
            <person name="Hu X."/>
            <person name="Goodman L."/>
            <person name="Tafer H."/>
            <person name="Vignal A."/>
            <person name="Lee T."/>
            <person name="Kim K.W."/>
            <person name="Sheng Z."/>
            <person name="An Y."/>
            <person name="Searle S."/>
            <person name="Herrero J."/>
            <person name="Groenen M.A."/>
            <person name="Crooijmans R.P."/>
            <person name="Faraut T."/>
            <person name="Cai Q."/>
            <person name="Webster R.G."/>
            <person name="Aldridge J.R."/>
            <person name="Warren W.C."/>
            <person name="Bartschat S."/>
            <person name="Kehr S."/>
            <person name="Marz M."/>
            <person name="Stadler P.F."/>
            <person name="Smith J."/>
            <person name="Kraus R.H."/>
            <person name="Zhao Y."/>
            <person name="Ren L."/>
            <person name="Fei J."/>
            <person name="Morisson M."/>
            <person name="Kaiser P."/>
            <person name="Griffin D.K."/>
            <person name="Rao M."/>
            <person name="Pitel F."/>
            <person name="Wang J."/>
            <person name="Li N."/>
        </authorList>
    </citation>
    <scope>NUCLEOTIDE SEQUENCE [LARGE SCALE GENOMIC DNA]</scope>
</reference>
<dbReference type="AlphaFoldDB" id="R0LNH4"/>
<dbReference type="Proteomes" id="UP000296049">
    <property type="component" value="Unassembled WGS sequence"/>
</dbReference>
<proteinExistence type="predicted"/>
<evidence type="ECO:0000313" key="1">
    <source>
        <dbReference type="EMBL" id="EOB01968.1"/>
    </source>
</evidence>
<sequence length="217" mass="24181">MVESNLVGPVSQKGLHATRIYPISKWAMRMGQVTIFIMKKQALLALGYEIFEDSHENFVRIQAKLQVRLLIYRGNTSHQTWNPNEGGHTLRSSFLRGTFSQEQPAKGLGCTEAHLACQPNTSAIWFPGPEAQSHLKASCLNFKESAFSDAVRRSKFHIQYRHLDYSEAVQSSLIHPQGTIAHMVLTNRTEETHSSALVAGEQAGCFNMSKLAPDANV</sequence>
<accession>R0LNH4</accession>